<feature type="non-terminal residue" evidence="2">
    <location>
        <position position="81"/>
    </location>
</feature>
<feature type="region of interest" description="Disordered" evidence="1">
    <location>
        <begin position="34"/>
        <end position="81"/>
    </location>
</feature>
<dbReference type="AlphaFoldDB" id="F8PWZ7"/>
<dbReference type="EMBL" id="GL945480">
    <property type="protein sequence ID" value="EGN99323.1"/>
    <property type="molecule type" value="Genomic_DNA"/>
</dbReference>
<reference evidence="3" key="1">
    <citation type="journal article" date="2011" name="Science">
        <title>The plant cell wall-decomposing machinery underlies the functional diversity of forest fungi.</title>
        <authorList>
            <person name="Eastwood D.C."/>
            <person name="Floudas D."/>
            <person name="Binder M."/>
            <person name="Majcherczyk A."/>
            <person name="Schneider P."/>
            <person name="Aerts A."/>
            <person name="Asiegbu F.O."/>
            <person name="Baker S.E."/>
            <person name="Barry K."/>
            <person name="Bendiksby M."/>
            <person name="Blumentritt M."/>
            <person name="Coutinho P.M."/>
            <person name="Cullen D."/>
            <person name="de Vries R.P."/>
            <person name="Gathman A."/>
            <person name="Goodell B."/>
            <person name="Henrissat B."/>
            <person name="Ihrmark K."/>
            <person name="Kauserud H."/>
            <person name="Kohler A."/>
            <person name="LaButti K."/>
            <person name="Lapidus A."/>
            <person name="Lavin J.L."/>
            <person name="Lee Y.-H."/>
            <person name="Lindquist E."/>
            <person name="Lilly W."/>
            <person name="Lucas S."/>
            <person name="Morin E."/>
            <person name="Murat C."/>
            <person name="Oguiza J.A."/>
            <person name="Park J."/>
            <person name="Pisabarro A.G."/>
            <person name="Riley R."/>
            <person name="Rosling A."/>
            <person name="Salamov A."/>
            <person name="Schmidt O."/>
            <person name="Schmutz J."/>
            <person name="Skrede I."/>
            <person name="Stenlid J."/>
            <person name="Wiebenga A."/>
            <person name="Xie X."/>
            <person name="Kuees U."/>
            <person name="Hibbett D.S."/>
            <person name="Hoffmeister D."/>
            <person name="Hoegberg N."/>
            <person name="Martin F."/>
            <person name="Grigoriev I.V."/>
            <person name="Watkinson S.C."/>
        </authorList>
    </citation>
    <scope>NUCLEOTIDE SEQUENCE [LARGE SCALE GENOMIC DNA]</scope>
    <source>
        <strain evidence="3">strain S7.3</strain>
    </source>
</reference>
<gene>
    <name evidence="2" type="ORF">SERLA73DRAFT_18372</name>
</gene>
<protein>
    <submittedName>
        <fullName evidence="2">Uncharacterized protein</fullName>
    </submittedName>
</protein>
<organism evidence="3">
    <name type="scientific">Serpula lacrymans var. lacrymans (strain S7.3)</name>
    <name type="common">Dry rot fungus</name>
    <dbReference type="NCBI Taxonomy" id="936435"/>
    <lineage>
        <taxon>Eukaryota</taxon>
        <taxon>Fungi</taxon>
        <taxon>Dikarya</taxon>
        <taxon>Basidiomycota</taxon>
        <taxon>Agaricomycotina</taxon>
        <taxon>Agaricomycetes</taxon>
        <taxon>Agaricomycetidae</taxon>
        <taxon>Boletales</taxon>
        <taxon>Coniophorineae</taxon>
        <taxon>Serpulaceae</taxon>
        <taxon>Serpula</taxon>
    </lineage>
</organism>
<dbReference type="OrthoDB" id="124041at2759"/>
<accession>F8PWZ7</accession>
<evidence type="ECO:0000256" key="1">
    <source>
        <dbReference type="SAM" id="MobiDB-lite"/>
    </source>
</evidence>
<dbReference type="STRING" id="936435.F8PWZ7"/>
<evidence type="ECO:0000313" key="3">
    <source>
        <dbReference type="Proteomes" id="UP000008063"/>
    </source>
</evidence>
<name>F8PWZ7_SERL3</name>
<proteinExistence type="predicted"/>
<dbReference type="Proteomes" id="UP000008063">
    <property type="component" value="Unassembled WGS sequence"/>
</dbReference>
<feature type="compositionally biased region" description="Basic residues" evidence="1">
    <location>
        <begin position="52"/>
        <end position="61"/>
    </location>
</feature>
<dbReference type="InParanoid" id="F8PWZ7"/>
<keyword evidence="3" id="KW-1185">Reference proteome</keyword>
<sequence>ATPFTPEFVQSSVTQASDPAGIYTNRIKGRQVLLENPVRESRAKKERDEKKSRRLASKKRRDNGVVGKREAKEKGLWKLEE</sequence>
<feature type="compositionally biased region" description="Basic and acidic residues" evidence="1">
    <location>
        <begin position="67"/>
        <end position="81"/>
    </location>
</feature>
<feature type="non-terminal residue" evidence="2">
    <location>
        <position position="1"/>
    </location>
</feature>
<evidence type="ECO:0000313" key="2">
    <source>
        <dbReference type="EMBL" id="EGN99323.1"/>
    </source>
</evidence>
<feature type="compositionally biased region" description="Basic and acidic residues" evidence="1">
    <location>
        <begin position="37"/>
        <end position="51"/>
    </location>
</feature>
<dbReference type="HOGENOM" id="CLU_2580469_0_0_1"/>